<evidence type="ECO:0008006" key="4">
    <source>
        <dbReference type="Google" id="ProtNLM"/>
    </source>
</evidence>
<dbReference type="EMBL" id="MRTF01000020">
    <property type="protein sequence ID" value="OME86532.1"/>
    <property type="molecule type" value="Genomic_DNA"/>
</dbReference>
<dbReference type="RefSeq" id="WP_076326436.1">
    <property type="nucleotide sequence ID" value="NZ_MRTF01000020.1"/>
</dbReference>
<keyword evidence="1" id="KW-0175">Coiled coil</keyword>
<sequence>MSDEVGKVSLGLELVGGTDLSKQITMAAGTIGQQLTKSLQSTFGGFSLKGFASNISQTLKTTTETAMKGIVSGMEDSVSAVEGRLLKMVGTADQAMKDSIKSSTAAAESAIDGIQGKLGNMKLPLFTPTDPVPQQAATAAATPAVKAPKAAAKVKAPEVDVEAAKAEIEKLNAVLDNTNAKIEIQERKLADLREAYENTFNDARKNKIQEKIVNAEGALLRLTASSDKTAQQIWKIEDSLKEAEKAAAAAAKPMTDLGTTMEHTGQAAQTTAQSVQAAVTPTKQLGKNMIQANKPIQAAKGNLDRASKAAAGAGTSFNSAGRGANNMGNAFTRSMGRILKQVFVFAVLYKAVRSFNDYLFGALKTNDQFAASLNAIRTNLRVAFQPIYEAILPAINALMSWLAKATAYIAAFISALFGKTYQQSYKAAKGIETARKAMEGYGKKAKKAGKEAKGALASFDELNTLDFSKNDAGVDDGSGGGGGDGFKMQMPDMDIAGIQAKMDELAAKVKSAFTTAWEGVKSGWDGLVATFGPSFQKAWGEISPVLDRWKAQFQKMFTDIISLGEPLKNWIITGLVPLWQQGIELAGHVLAGLLDSVLNVVTSIWEAAFPILEKFVKEGLPRITEFLTGAQEIFKKLFDLVKKIFDDIWKDVIDPVMKLISKIIQDALDLIYQWWDKWGKKLINGLKEALDKLKELWNNLWENFLKPITQRALKFLTDLWDNHLKDLIREVLDFVGKLAQAALDIFNEFIMPIVNWLVKKLGPIFTEIFDGIMDVLETAIGAVIDAAKGIIKALGGIVEFIAGVFTGDWKRAWEGIKTFMRGIGDAIVAIFKGAVNAVIDALNWMIRQVSKVKIDIPDWVPGLGGKSMGFSIPEIPKLAKGGLAYGPTLAMVGDNKGAAADPEVISPLSTLQEMLGSSNQAVVEVLTMILAALQDNNKGQEAVLKIGETEFGRIAARAIGSAERQAGRPLFVR</sequence>
<feature type="coiled-coil region" evidence="1">
    <location>
        <begin position="161"/>
        <end position="202"/>
    </location>
</feature>
<reference evidence="2 3" key="1">
    <citation type="submission" date="2016-11" db="EMBL/GenBank/DDBJ databases">
        <title>Paenibacillus species isolates.</title>
        <authorList>
            <person name="Beno S.M."/>
        </authorList>
    </citation>
    <scope>NUCLEOTIDE SEQUENCE [LARGE SCALE GENOMIC DNA]</scope>
    <source>
        <strain evidence="2 3">FSL F4-0100</strain>
    </source>
</reference>
<gene>
    <name evidence="2" type="ORF">BK123_32540</name>
</gene>
<organism evidence="2 3">
    <name type="scientific">Paenibacillus lautus</name>
    <name type="common">Bacillus lautus</name>
    <dbReference type="NCBI Taxonomy" id="1401"/>
    <lineage>
        <taxon>Bacteria</taxon>
        <taxon>Bacillati</taxon>
        <taxon>Bacillota</taxon>
        <taxon>Bacilli</taxon>
        <taxon>Bacillales</taxon>
        <taxon>Paenibacillaceae</taxon>
        <taxon>Paenibacillus</taxon>
    </lineage>
</organism>
<evidence type="ECO:0000313" key="2">
    <source>
        <dbReference type="EMBL" id="OME86532.1"/>
    </source>
</evidence>
<dbReference type="InterPro" id="IPR016024">
    <property type="entry name" value="ARM-type_fold"/>
</dbReference>
<evidence type="ECO:0000313" key="3">
    <source>
        <dbReference type="Proteomes" id="UP000187074"/>
    </source>
</evidence>
<dbReference type="AlphaFoldDB" id="A0A1R1ALV6"/>
<comment type="caution">
    <text evidence="2">The sequence shown here is derived from an EMBL/GenBank/DDBJ whole genome shotgun (WGS) entry which is preliminary data.</text>
</comment>
<proteinExistence type="predicted"/>
<dbReference type="Proteomes" id="UP000187074">
    <property type="component" value="Unassembled WGS sequence"/>
</dbReference>
<dbReference type="OrthoDB" id="90760at2"/>
<dbReference type="SUPFAM" id="SSF48371">
    <property type="entry name" value="ARM repeat"/>
    <property type="match status" value="1"/>
</dbReference>
<name>A0A1R1ALV6_PAELA</name>
<accession>A0A1R1ALV6</accession>
<protein>
    <recommendedName>
        <fullName evidence="4">Phage tail tape measure protein</fullName>
    </recommendedName>
</protein>
<evidence type="ECO:0000256" key="1">
    <source>
        <dbReference type="SAM" id="Coils"/>
    </source>
</evidence>
<dbReference type="STRING" id="1401.BK123_32540"/>